<keyword evidence="3" id="KW-0804">Transcription</keyword>
<name>A0ABX2CM58_9BRAD</name>
<gene>
    <name evidence="5" type="ORF">HL667_28105</name>
</gene>
<reference evidence="5" key="1">
    <citation type="submission" date="2020-05" db="EMBL/GenBank/DDBJ databases">
        <title>Nod-independent and nitrogen-fixing Bradyrhizobium aeschynomene sp. nov. isolated from nodules of Aeschynomene indica.</title>
        <authorList>
            <person name="Zhang Z."/>
        </authorList>
    </citation>
    <scope>NUCLEOTIDE SEQUENCE</scope>
    <source>
        <strain evidence="5">83012</strain>
    </source>
</reference>
<dbReference type="InterPro" id="IPR035418">
    <property type="entry name" value="AraC-bd_2"/>
</dbReference>
<evidence type="ECO:0000259" key="4">
    <source>
        <dbReference type="PROSITE" id="PS01124"/>
    </source>
</evidence>
<protein>
    <submittedName>
        <fullName evidence="5">Helix-turn-helix domain-containing protein</fullName>
    </submittedName>
</protein>
<dbReference type="EMBL" id="JABFDN010000013">
    <property type="protein sequence ID" value="NPU68895.1"/>
    <property type="molecule type" value="Genomic_DNA"/>
</dbReference>
<evidence type="ECO:0000313" key="6">
    <source>
        <dbReference type="Proteomes" id="UP000886476"/>
    </source>
</evidence>
<dbReference type="RefSeq" id="WP_172113965.1">
    <property type="nucleotide sequence ID" value="NZ_JABFDM010000008.1"/>
</dbReference>
<dbReference type="InterPro" id="IPR018060">
    <property type="entry name" value="HTH_AraC"/>
</dbReference>
<dbReference type="PANTHER" id="PTHR46796">
    <property type="entry name" value="HTH-TYPE TRANSCRIPTIONAL ACTIVATOR RHAS-RELATED"/>
    <property type="match status" value="1"/>
</dbReference>
<keyword evidence="2" id="KW-0238">DNA-binding</keyword>
<feature type="domain" description="HTH araC/xylS-type" evidence="4">
    <location>
        <begin position="213"/>
        <end position="314"/>
    </location>
</feature>
<comment type="caution">
    <text evidence="5">The sequence shown here is derived from an EMBL/GenBank/DDBJ whole genome shotgun (WGS) entry which is preliminary data.</text>
</comment>
<evidence type="ECO:0000256" key="1">
    <source>
        <dbReference type="ARBA" id="ARBA00023015"/>
    </source>
</evidence>
<evidence type="ECO:0000313" key="5">
    <source>
        <dbReference type="EMBL" id="NPU68895.1"/>
    </source>
</evidence>
<evidence type="ECO:0000256" key="2">
    <source>
        <dbReference type="ARBA" id="ARBA00023125"/>
    </source>
</evidence>
<dbReference type="PANTHER" id="PTHR46796:SF6">
    <property type="entry name" value="ARAC SUBFAMILY"/>
    <property type="match status" value="1"/>
</dbReference>
<accession>A0ABX2CM58</accession>
<dbReference type="Gene3D" id="1.10.10.60">
    <property type="entry name" value="Homeodomain-like"/>
    <property type="match status" value="1"/>
</dbReference>
<dbReference type="SMART" id="SM00342">
    <property type="entry name" value="HTH_ARAC"/>
    <property type="match status" value="1"/>
</dbReference>
<dbReference type="Pfam" id="PF14525">
    <property type="entry name" value="AraC_binding_2"/>
    <property type="match status" value="1"/>
</dbReference>
<dbReference type="SUPFAM" id="SSF46689">
    <property type="entry name" value="Homeodomain-like"/>
    <property type="match status" value="1"/>
</dbReference>
<sequence>MPVLFTTDGSPGHRRLALWQDIVCDVYVGLDCTSDLGSAFRGAVTHTTLGRAVCSEVASDRQRVRRTTQRIARADADYVLVALGREGTGGVTQDGRDTVIRPGEFAIYDTTRPYELQFDAAFRQTVFKLPRDMLQRRIGATEAVTAITFGSDSPLQPLAYDFIIKLCERADHIGAEHAEHLADQAADLLAMTLTERLSTQPLPSSSHRAALLYRIKAHIRTRLSDSDLSLQAIAREVGLSARYVNDLFSDEQLSFQRFVLAERLKHCRRDLGSPAQAHRQIGDIAFSWGFNDLSHFGRAFREQFGVSPREWRRSSSSR</sequence>
<dbReference type="InterPro" id="IPR009057">
    <property type="entry name" value="Homeodomain-like_sf"/>
</dbReference>
<proteinExistence type="predicted"/>
<evidence type="ECO:0000256" key="3">
    <source>
        <dbReference type="ARBA" id="ARBA00023163"/>
    </source>
</evidence>
<dbReference type="PRINTS" id="PR00032">
    <property type="entry name" value="HTHARAC"/>
</dbReference>
<dbReference type="PROSITE" id="PS01124">
    <property type="entry name" value="HTH_ARAC_FAMILY_2"/>
    <property type="match status" value="1"/>
</dbReference>
<organism evidence="5 6">
    <name type="scientific">Bradyrhizobium aeschynomenes</name>
    <dbReference type="NCBI Taxonomy" id="2734909"/>
    <lineage>
        <taxon>Bacteria</taxon>
        <taxon>Pseudomonadati</taxon>
        <taxon>Pseudomonadota</taxon>
        <taxon>Alphaproteobacteria</taxon>
        <taxon>Hyphomicrobiales</taxon>
        <taxon>Nitrobacteraceae</taxon>
        <taxon>Bradyrhizobium</taxon>
    </lineage>
</organism>
<dbReference type="Proteomes" id="UP000886476">
    <property type="component" value="Unassembled WGS sequence"/>
</dbReference>
<keyword evidence="1" id="KW-0805">Transcription regulation</keyword>
<dbReference type="Pfam" id="PF12833">
    <property type="entry name" value="HTH_18"/>
    <property type="match status" value="1"/>
</dbReference>
<dbReference type="InterPro" id="IPR020449">
    <property type="entry name" value="Tscrpt_reg_AraC-type_HTH"/>
</dbReference>
<keyword evidence="6" id="KW-1185">Reference proteome</keyword>
<dbReference type="InterPro" id="IPR050204">
    <property type="entry name" value="AraC_XylS_family_regulators"/>
</dbReference>